<keyword evidence="2" id="KW-0812">Transmembrane</keyword>
<dbReference type="EMBL" id="DSFE01000027">
    <property type="protein sequence ID" value="HEU97411.1"/>
    <property type="molecule type" value="Genomic_DNA"/>
</dbReference>
<keyword evidence="2" id="KW-1133">Transmembrane helix</keyword>
<feature type="transmembrane region" description="Helical" evidence="2">
    <location>
        <begin position="121"/>
        <end position="139"/>
    </location>
</feature>
<evidence type="ECO:0000313" key="3">
    <source>
        <dbReference type="EMBL" id="HEU97411.1"/>
    </source>
</evidence>
<sequence length="183" mass="20466">MKRFQDVGTRVGCTMERPHIGIFSLALAIAVISALALTLISLYITLFHQDVWGRMTASILLFFYMLSVAFIELERIRSPRGKKSIRHYALFSAALIAATLELLYMYSMTSEQLSSAEEGELYISVALGLASCFIIVFFWKTIHPFIEKDGERSTQSPSGGAQRSPFPSKIASAHRAQKFSRGF</sequence>
<evidence type="ECO:0000256" key="2">
    <source>
        <dbReference type="SAM" id="Phobius"/>
    </source>
</evidence>
<evidence type="ECO:0000256" key="1">
    <source>
        <dbReference type="SAM" id="MobiDB-lite"/>
    </source>
</evidence>
<accession>A0A7C2YJ90</accession>
<keyword evidence="2" id="KW-0472">Membrane</keyword>
<dbReference type="AlphaFoldDB" id="A0A7C2YJ90"/>
<feature type="transmembrane region" description="Helical" evidence="2">
    <location>
        <begin position="51"/>
        <end position="73"/>
    </location>
</feature>
<gene>
    <name evidence="3" type="ORF">ENO36_00945</name>
</gene>
<protein>
    <submittedName>
        <fullName evidence="3">Uncharacterized protein</fullName>
    </submittedName>
</protein>
<organism evidence="3">
    <name type="scientific">Fervidicoccus fontis</name>
    <dbReference type="NCBI Taxonomy" id="683846"/>
    <lineage>
        <taxon>Archaea</taxon>
        <taxon>Thermoproteota</taxon>
        <taxon>Thermoprotei</taxon>
        <taxon>Fervidicoccales</taxon>
        <taxon>Fervidicoccaceae</taxon>
        <taxon>Fervidicoccus</taxon>
    </lineage>
</organism>
<name>A0A7C2YJ90_9CREN</name>
<feature type="transmembrane region" description="Helical" evidence="2">
    <location>
        <begin position="85"/>
        <end position="106"/>
    </location>
</feature>
<comment type="caution">
    <text evidence="3">The sequence shown here is derived from an EMBL/GenBank/DDBJ whole genome shotgun (WGS) entry which is preliminary data.</text>
</comment>
<reference evidence="3" key="1">
    <citation type="journal article" date="2020" name="mSystems">
        <title>Genome- and Community-Level Interaction Insights into Carbon Utilization and Element Cycling Functions of Hydrothermarchaeota in Hydrothermal Sediment.</title>
        <authorList>
            <person name="Zhou Z."/>
            <person name="Liu Y."/>
            <person name="Xu W."/>
            <person name="Pan J."/>
            <person name="Luo Z.H."/>
            <person name="Li M."/>
        </authorList>
    </citation>
    <scope>NUCLEOTIDE SEQUENCE [LARGE SCALE GENOMIC DNA]</scope>
    <source>
        <strain evidence="3">SpSt-1259</strain>
    </source>
</reference>
<feature type="region of interest" description="Disordered" evidence="1">
    <location>
        <begin position="150"/>
        <end position="183"/>
    </location>
</feature>
<dbReference type="Proteomes" id="UP000885664">
    <property type="component" value="Unassembled WGS sequence"/>
</dbReference>
<proteinExistence type="predicted"/>
<feature type="transmembrane region" description="Helical" evidence="2">
    <location>
        <begin position="20"/>
        <end position="45"/>
    </location>
</feature>